<feature type="domain" description="Rieske" evidence="5">
    <location>
        <begin position="14"/>
        <end position="119"/>
    </location>
</feature>
<keyword evidence="2" id="KW-0479">Metal-binding</keyword>
<dbReference type="AlphaFoldDB" id="A0A292ZLJ7"/>
<dbReference type="RefSeq" id="WP_099186540.1">
    <property type="nucleotide sequence ID" value="NZ_BEWI01000032.1"/>
</dbReference>
<dbReference type="PANTHER" id="PTHR40261">
    <property type="match status" value="1"/>
</dbReference>
<evidence type="ECO:0000256" key="2">
    <source>
        <dbReference type="ARBA" id="ARBA00022723"/>
    </source>
</evidence>
<dbReference type="Pfam" id="PF00355">
    <property type="entry name" value="Rieske"/>
    <property type="match status" value="1"/>
</dbReference>
<evidence type="ECO:0000313" key="7">
    <source>
        <dbReference type="Proteomes" id="UP000221538"/>
    </source>
</evidence>
<reference evidence="6 7" key="2">
    <citation type="journal article" date="2013" name="Environ. Sci. Technol.">
        <title>The 4-tert-butylphenol-utilizing bacterium Sphingobium fuliginis OMI can degrade bisphenols via phenolic ring hydroxylation and meta-cleavage pathway.</title>
        <authorList>
            <person name="Ogata Y."/>
            <person name="Goda S."/>
            <person name="Toyama T."/>
            <person name="Sei K."/>
            <person name="Ike M."/>
        </authorList>
    </citation>
    <scope>NUCLEOTIDE SEQUENCE [LARGE SCALE GENOMIC DNA]</scope>
    <source>
        <strain evidence="6 7">OMI</strain>
    </source>
</reference>
<evidence type="ECO:0000256" key="4">
    <source>
        <dbReference type="ARBA" id="ARBA00023014"/>
    </source>
</evidence>
<dbReference type="CDD" id="cd03467">
    <property type="entry name" value="Rieske"/>
    <property type="match status" value="1"/>
</dbReference>
<comment type="caution">
    <text evidence="6">The sequence shown here is derived from an EMBL/GenBank/DDBJ whole genome shotgun (WGS) entry which is preliminary data.</text>
</comment>
<dbReference type="SUPFAM" id="SSF50022">
    <property type="entry name" value="ISP domain"/>
    <property type="match status" value="1"/>
</dbReference>
<accession>A0A292ZLJ7</accession>
<organism evidence="6 7">
    <name type="scientific">Sphingobium fuliginis (strain ATCC 27551)</name>
    <dbReference type="NCBI Taxonomy" id="336203"/>
    <lineage>
        <taxon>Bacteria</taxon>
        <taxon>Pseudomonadati</taxon>
        <taxon>Pseudomonadota</taxon>
        <taxon>Alphaproteobacteria</taxon>
        <taxon>Sphingomonadales</taxon>
        <taxon>Sphingomonadaceae</taxon>
        <taxon>Sphingobium</taxon>
    </lineage>
</organism>
<sequence>MSEDERLTATPPGVALAPLDSIADGKARNFVIQMRKGRFHGFVLRIGNEVRGYVDRCPHMGLPLAQKLDDYLTPDGALIACSWHGALFAPSDGACRGGPCAGAALTPWPVTVEDGMIVTAV</sequence>
<dbReference type="Proteomes" id="UP000221538">
    <property type="component" value="Unassembled WGS sequence"/>
</dbReference>
<evidence type="ECO:0000256" key="3">
    <source>
        <dbReference type="ARBA" id="ARBA00023004"/>
    </source>
</evidence>
<gene>
    <name evidence="6" type="ORF">SFOMI_4273</name>
</gene>
<dbReference type="EMBL" id="BEWI01000032">
    <property type="protein sequence ID" value="GAY23695.1"/>
    <property type="molecule type" value="Genomic_DNA"/>
</dbReference>
<evidence type="ECO:0000313" key="6">
    <source>
        <dbReference type="EMBL" id="GAY23695.1"/>
    </source>
</evidence>
<keyword evidence="3" id="KW-0408">Iron</keyword>
<dbReference type="PROSITE" id="PS51296">
    <property type="entry name" value="RIESKE"/>
    <property type="match status" value="1"/>
</dbReference>
<keyword evidence="1" id="KW-0001">2Fe-2S</keyword>
<dbReference type="GO" id="GO:0051537">
    <property type="term" value="F:2 iron, 2 sulfur cluster binding"/>
    <property type="evidence" value="ECO:0007669"/>
    <property type="project" value="UniProtKB-KW"/>
</dbReference>
<keyword evidence="4" id="KW-0411">Iron-sulfur</keyword>
<dbReference type="PANTHER" id="PTHR40261:SF1">
    <property type="entry name" value="RIESKE DOMAIN-CONTAINING PROTEIN"/>
    <property type="match status" value="1"/>
</dbReference>
<name>A0A292ZLJ7_SPHSA</name>
<evidence type="ECO:0000256" key="1">
    <source>
        <dbReference type="ARBA" id="ARBA00022714"/>
    </source>
</evidence>
<reference evidence="6 7" key="1">
    <citation type="journal article" date="2013" name="Biodegradation">
        <title>Occurrence of 4-tert-butylphenol (4-t-BP) biodegradation in an aquatic sample caused by the presence of Spirodela polyrrhiza and isolation of a 4-t-BP-utilizing bacterium.</title>
        <authorList>
            <person name="Ogata Y."/>
            <person name="Toyama T."/>
            <person name="Yu N."/>
            <person name="Wang X."/>
            <person name="Sei K."/>
            <person name="Ike M."/>
        </authorList>
    </citation>
    <scope>NUCLEOTIDE SEQUENCE [LARGE SCALE GENOMIC DNA]</scope>
    <source>
        <strain evidence="6 7">OMI</strain>
    </source>
</reference>
<proteinExistence type="predicted"/>
<dbReference type="Gene3D" id="2.102.10.10">
    <property type="entry name" value="Rieske [2Fe-2S] iron-sulphur domain"/>
    <property type="match status" value="1"/>
</dbReference>
<dbReference type="InterPro" id="IPR017941">
    <property type="entry name" value="Rieske_2Fe-2S"/>
</dbReference>
<protein>
    <submittedName>
        <fullName evidence="6">Ferredoxin, 2Fe-2S</fullName>
    </submittedName>
</protein>
<dbReference type="GO" id="GO:0046872">
    <property type="term" value="F:metal ion binding"/>
    <property type="evidence" value="ECO:0007669"/>
    <property type="project" value="UniProtKB-KW"/>
</dbReference>
<dbReference type="InterPro" id="IPR036922">
    <property type="entry name" value="Rieske_2Fe-2S_sf"/>
</dbReference>
<evidence type="ECO:0000259" key="5">
    <source>
        <dbReference type="PROSITE" id="PS51296"/>
    </source>
</evidence>